<evidence type="ECO:0000313" key="2">
    <source>
        <dbReference type="Proteomes" id="UP001172386"/>
    </source>
</evidence>
<organism evidence="1 2">
    <name type="scientific">Neophaeococcomyces mojaviensis</name>
    <dbReference type="NCBI Taxonomy" id="3383035"/>
    <lineage>
        <taxon>Eukaryota</taxon>
        <taxon>Fungi</taxon>
        <taxon>Dikarya</taxon>
        <taxon>Ascomycota</taxon>
        <taxon>Pezizomycotina</taxon>
        <taxon>Eurotiomycetes</taxon>
        <taxon>Chaetothyriomycetidae</taxon>
        <taxon>Chaetothyriales</taxon>
        <taxon>Chaetothyriales incertae sedis</taxon>
        <taxon>Neophaeococcomyces</taxon>
    </lineage>
</organism>
<evidence type="ECO:0000313" key="1">
    <source>
        <dbReference type="EMBL" id="KAJ9661817.1"/>
    </source>
</evidence>
<dbReference type="EMBL" id="JAPDRQ010000020">
    <property type="protein sequence ID" value="KAJ9661817.1"/>
    <property type="molecule type" value="Genomic_DNA"/>
</dbReference>
<sequence length="349" mass="38238">MDVFSIRRGALRLLASSSIPTVARPRSVRSFASISGRTKPASLSVPFQRRWATTGIEAEGKKEEVPISEIQPTPQEEVENAISEQNAATELDGTPASTDSTASPVGANEDAVTASQEQSSVEKAVDAASTAAGGMPAFNAGGASAEFSSSPRPPREAPKPKPTIYIGNLFFDVTENDLNKEFSRFGTIQNTRLIRDARGLSKGFAYLTFENTEQAQAAVNDLNQQLFEGRRLLVAFAHQTEASQRTEYQERRNKVQNPPSKTLFIGNMSFEMTDRDLNNLFRGIRNVIDVRVAIDRRTGQPRGFAHADFVDVKSAMEAMKVLEGKETYGRKIRVDYSFGPSTAPKNTPR</sequence>
<accession>A0ACC3AG59</accession>
<proteinExistence type="predicted"/>
<comment type="caution">
    <text evidence="1">The sequence shown here is derived from an EMBL/GenBank/DDBJ whole genome shotgun (WGS) entry which is preliminary data.</text>
</comment>
<dbReference type="Proteomes" id="UP001172386">
    <property type="component" value="Unassembled WGS sequence"/>
</dbReference>
<name>A0ACC3AG59_9EURO</name>
<keyword evidence="2" id="KW-1185">Reference proteome</keyword>
<protein>
    <submittedName>
        <fullName evidence="1">Uncharacterized protein</fullName>
    </submittedName>
</protein>
<reference evidence="1" key="1">
    <citation type="submission" date="2022-10" db="EMBL/GenBank/DDBJ databases">
        <title>Culturing micro-colonial fungi from biological soil crusts in the Mojave desert and describing Neophaeococcomyces mojavensis, and introducing the new genera and species Taxawa tesnikishii.</title>
        <authorList>
            <person name="Kurbessoian T."/>
            <person name="Stajich J.E."/>
        </authorList>
    </citation>
    <scope>NUCLEOTIDE SEQUENCE</scope>
    <source>
        <strain evidence="1">JES_112</strain>
    </source>
</reference>
<gene>
    <name evidence="1" type="ORF">H2198_001782</name>
</gene>